<keyword evidence="4 8" id="KW-1003">Cell membrane</keyword>
<evidence type="ECO:0000256" key="5">
    <source>
        <dbReference type="ARBA" id="ARBA00022692"/>
    </source>
</evidence>
<evidence type="ECO:0000256" key="2">
    <source>
        <dbReference type="ARBA" id="ARBA00009261"/>
    </source>
</evidence>
<dbReference type="InterPro" id="IPR001463">
    <property type="entry name" value="Na/Ala_symport"/>
</dbReference>
<feature type="transmembrane region" description="Helical" evidence="8">
    <location>
        <begin position="397"/>
        <end position="420"/>
    </location>
</feature>
<keyword evidence="7 8" id="KW-0472">Membrane</keyword>
<proteinExistence type="inferred from homology"/>
<accession>A0ABP9FYE1</accession>
<evidence type="ECO:0000256" key="8">
    <source>
        <dbReference type="RuleBase" id="RU363064"/>
    </source>
</evidence>
<dbReference type="PANTHER" id="PTHR30330:SF1">
    <property type="entry name" value="AMINO-ACID CARRIER PROTEIN ALST"/>
    <property type="match status" value="1"/>
</dbReference>
<dbReference type="Gene3D" id="1.20.1740.10">
    <property type="entry name" value="Amino acid/polyamine transporter I"/>
    <property type="match status" value="1"/>
</dbReference>
<dbReference type="Proteomes" id="UP001500368">
    <property type="component" value="Unassembled WGS sequence"/>
</dbReference>
<dbReference type="EMBL" id="BAABLW010000007">
    <property type="protein sequence ID" value="GAA4920955.1"/>
    <property type="molecule type" value="Genomic_DNA"/>
</dbReference>
<name>A0ABP9FYE1_9MICC</name>
<feature type="transmembrane region" description="Helical" evidence="8">
    <location>
        <begin position="249"/>
        <end position="274"/>
    </location>
</feature>
<comment type="subcellular location">
    <subcellularLocation>
        <location evidence="1 8">Cell membrane</location>
        <topology evidence="1 8">Multi-pass membrane protein</topology>
    </subcellularLocation>
</comment>
<dbReference type="NCBIfam" id="TIGR00835">
    <property type="entry name" value="agcS"/>
    <property type="match status" value="1"/>
</dbReference>
<protein>
    <submittedName>
        <fullName evidence="9">Alanine/glycine:cation symporter family protein</fullName>
    </submittedName>
</protein>
<organism evidence="9 10">
    <name type="scientific">Nesterenkonia rhizosphaerae</name>
    <dbReference type="NCBI Taxonomy" id="1348272"/>
    <lineage>
        <taxon>Bacteria</taxon>
        <taxon>Bacillati</taxon>
        <taxon>Actinomycetota</taxon>
        <taxon>Actinomycetes</taxon>
        <taxon>Micrococcales</taxon>
        <taxon>Micrococcaceae</taxon>
        <taxon>Nesterenkonia</taxon>
    </lineage>
</organism>
<feature type="transmembrane region" description="Helical" evidence="8">
    <location>
        <begin position="223"/>
        <end position="243"/>
    </location>
</feature>
<feature type="transmembrane region" description="Helical" evidence="8">
    <location>
        <begin position="192"/>
        <end position="211"/>
    </location>
</feature>
<evidence type="ECO:0000313" key="9">
    <source>
        <dbReference type="EMBL" id="GAA4920955.1"/>
    </source>
</evidence>
<evidence type="ECO:0000256" key="7">
    <source>
        <dbReference type="ARBA" id="ARBA00023136"/>
    </source>
</evidence>
<dbReference type="Pfam" id="PF01235">
    <property type="entry name" value="Na_Ala_symp"/>
    <property type="match status" value="1"/>
</dbReference>
<sequence>MTMESVLETIGSFEEAAWNLVGIPVIIIVAIYLTIRTGGVQIRHLPDMLRSITDKAQKDENGRTRSLSAFQAFTVTTSARVGTGNIAGVAGAIAMGGPGAIFWMWIMAIFNSAASFVESTLAQLYKTRRFDTYKGGPAYYIQRGLGSRSGGIVFAVIFIFCFAFSFTSLQANTIVDAVTGAASEFGMEDTTALVWILAIVLTALTGIIVVAGLRRVAQVTQNVVPIMAILYILVGLVVVAMNIDQLPTVVALIFGEAFNFQAAAGGAFGAMIMAGIQRGMFSNEAGMGSVPNVAATADVSHPAKQGLVQTLGVYLDTLIICSVTAFIILFTFPDTTVDANLGAELTQSALVANFGSFGAILLAVIIFLLAFTSVLGNYSFGEANILFISSSETLRKIYAVALTAVVFLGAVISVDLAWTIAGVTMVILAMFNLLVIMEMSGTAVKLLKHYQAQRKQGLDPVFLASDMPELRNVECWTEEDMKDYLAAQRQASTAS</sequence>
<evidence type="ECO:0000256" key="3">
    <source>
        <dbReference type="ARBA" id="ARBA00022448"/>
    </source>
</evidence>
<evidence type="ECO:0000313" key="10">
    <source>
        <dbReference type="Proteomes" id="UP001500368"/>
    </source>
</evidence>
<dbReference type="PRINTS" id="PR00175">
    <property type="entry name" value="NAALASMPORT"/>
</dbReference>
<feature type="transmembrane region" description="Helical" evidence="8">
    <location>
        <begin position="152"/>
        <end position="172"/>
    </location>
</feature>
<dbReference type="RefSeq" id="WP_345477567.1">
    <property type="nucleotide sequence ID" value="NZ_BAABLW010000007.1"/>
</dbReference>
<keyword evidence="6 8" id="KW-1133">Transmembrane helix</keyword>
<keyword evidence="3 8" id="KW-0813">Transport</keyword>
<feature type="transmembrane region" description="Helical" evidence="8">
    <location>
        <begin position="16"/>
        <end position="35"/>
    </location>
</feature>
<keyword evidence="8" id="KW-0769">Symport</keyword>
<reference evidence="10" key="1">
    <citation type="journal article" date="2019" name="Int. J. Syst. Evol. Microbiol.">
        <title>The Global Catalogue of Microorganisms (GCM) 10K type strain sequencing project: providing services to taxonomists for standard genome sequencing and annotation.</title>
        <authorList>
            <consortium name="The Broad Institute Genomics Platform"/>
            <consortium name="The Broad Institute Genome Sequencing Center for Infectious Disease"/>
            <person name="Wu L."/>
            <person name="Ma J."/>
        </authorList>
    </citation>
    <scope>NUCLEOTIDE SEQUENCE [LARGE SCALE GENOMIC DNA]</scope>
    <source>
        <strain evidence="10">JCM 19129</strain>
    </source>
</reference>
<feature type="transmembrane region" description="Helical" evidence="8">
    <location>
        <begin position="100"/>
        <end position="125"/>
    </location>
</feature>
<evidence type="ECO:0000256" key="6">
    <source>
        <dbReference type="ARBA" id="ARBA00022989"/>
    </source>
</evidence>
<evidence type="ECO:0000256" key="4">
    <source>
        <dbReference type="ARBA" id="ARBA00022475"/>
    </source>
</evidence>
<evidence type="ECO:0000256" key="1">
    <source>
        <dbReference type="ARBA" id="ARBA00004651"/>
    </source>
</evidence>
<feature type="transmembrane region" description="Helical" evidence="8">
    <location>
        <begin position="311"/>
        <end position="332"/>
    </location>
</feature>
<comment type="similarity">
    <text evidence="2 8">Belongs to the alanine or glycine:cation symporter (AGCS) (TC 2.A.25) family.</text>
</comment>
<comment type="caution">
    <text evidence="9">The sequence shown here is derived from an EMBL/GenBank/DDBJ whole genome shotgun (WGS) entry which is preliminary data.</text>
</comment>
<keyword evidence="5 8" id="KW-0812">Transmembrane</keyword>
<feature type="transmembrane region" description="Helical" evidence="8">
    <location>
        <begin position="352"/>
        <end position="376"/>
    </location>
</feature>
<keyword evidence="10" id="KW-1185">Reference proteome</keyword>
<dbReference type="PANTHER" id="PTHR30330">
    <property type="entry name" value="AGSS FAMILY TRANSPORTER, SODIUM-ALANINE"/>
    <property type="match status" value="1"/>
</dbReference>
<feature type="transmembrane region" description="Helical" evidence="8">
    <location>
        <begin position="426"/>
        <end position="447"/>
    </location>
</feature>
<gene>
    <name evidence="9" type="ORF">GCM10025790_16440</name>
</gene>